<dbReference type="STRING" id="862517.HMPREF9225_1668"/>
<dbReference type="Proteomes" id="UP000003280">
    <property type="component" value="Unassembled WGS sequence"/>
</dbReference>
<evidence type="ECO:0000313" key="1">
    <source>
        <dbReference type="EMBL" id="EFM24802.1"/>
    </source>
</evidence>
<keyword evidence="2" id="KW-1185">Reference proteome</keyword>
<dbReference type="AlphaFoldDB" id="E0NNC9"/>
<name>E0NNC9_9FIRM</name>
<dbReference type="RefSeq" id="WP_008902443.1">
    <property type="nucleotide sequence ID" value="NZ_GL397071.1"/>
</dbReference>
<accession>E0NNC9</accession>
<evidence type="ECO:0000313" key="2">
    <source>
        <dbReference type="Proteomes" id="UP000003280"/>
    </source>
</evidence>
<organism evidence="1 2">
    <name type="scientific">Peptoniphilus duerdenii ATCC BAA-1640</name>
    <dbReference type="NCBI Taxonomy" id="862517"/>
    <lineage>
        <taxon>Bacteria</taxon>
        <taxon>Bacillati</taxon>
        <taxon>Bacillota</taxon>
        <taxon>Tissierellia</taxon>
        <taxon>Tissierellales</taxon>
        <taxon>Peptoniphilaceae</taxon>
        <taxon>Peptoniphilus</taxon>
    </lineage>
</organism>
<proteinExistence type="predicted"/>
<protein>
    <submittedName>
        <fullName evidence="1">Uncharacterized protein</fullName>
    </submittedName>
</protein>
<dbReference type="HOGENOM" id="CLU_1625515_0_0_9"/>
<sequence>MEEEYLRGIKNFICVKTGIGEIEYGEMDADFVLFKLLNFILQKRKSTSSKWIRISKDFYDDHDRINSYLKLIMDISFSYDIEEDEDCFMFRLLTGVVELEDEFQVYISDVMFDLVNYTFEDFEEIHPNIAGRLPLIKMKILPSIIIEGDEFFPDMYGSFLGDI</sequence>
<gene>
    <name evidence="1" type="ORF">HMPREF9225_1668</name>
</gene>
<reference evidence="1 2" key="1">
    <citation type="submission" date="2010-07" db="EMBL/GenBank/DDBJ databases">
        <authorList>
            <person name="Muzny D."/>
            <person name="Qin X."/>
            <person name="Deng J."/>
            <person name="Jiang H."/>
            <person name="Liu Y."/>
            <person name="Qu J."/>
            <person name="Song X.-Z."/>
            <person name="Zhang L."/>
            <person name="Thornton R."/>
            <person name="Coyle M."/>
            <person name="Francisco L."/>
            <person name="Jackson L."/>
            <person name="Javaid M."/>
            <person name="Korchina V."/>
            <person name="Kovar C."/>
            <person name="Mata R."/>
            <person name="Mathew T."/>
            <person name="Ngo R."/>
            <person name="Nguyen L."/>
            <person name="Nguyen N."/>
            <person name="Okwuonu G."/>
            <person name="Ongeri F."/>
            <person name="Pham C."/>
            <person name="Simmons D."/>
            <person name="Wilczek-Boney K."/>
            <person name="Hale W."/>
            <person name="Jakkamsetti A."/>
            <person name="Pham P."/>
            <person name="Ruth R."/>
            <person name="San Lucas F."/>
            <person name="Warren J."/>
            <person name="Zhang J."/>
            <person name="Zhao Z."/>
            <person name="Zhou C."/>
            <person name="Zhu D."/>
            <person name="Lee S."/>
            <person name="Bess C."/>
            <person name="Blankenburg K."/>
            <person name="Forbes L."/>
            <person name="Fu Q."/>
            <person name="Gubbala S."/>
            <person name="Hirani K."/>
            <person name="Jayaseelan J.C."/>
            <person name="Lara F."/>
            <person name="Munidasa M."/>
            <person name="Palculict T."/>
            <person name="Patil S."/>
            <person name="Pu L.-L."/>
            <person name="Saada N."/>
            <person name="Tang L."/>
            <person name="Weissenberger G."/>
            <person name="Zhu Y."/>
            <person name="Hemphill L."/>
            <person name="Shang Y."/>
            <person name="Youmans B."/>
            <person name="Ayvaz T."/>
            <person name="Ross M."/>
            <person name="Santibanez J."/>
            <person name="Aqrawi P."/>
            <person name="Gross S."/>
            <person name="Joshi V."/>
            <person name="Fowler G."/>
            <person name="Nazareth L."/>
            <person name="Reid J."/>
            <person name="Worley K."/>
            <person name="Petrosino J."/>
            <person name="Highlander S."/>
            <person name="Gibbs R."/>
        </authorList>
    </citation>
    <scope>NUCLEOTIDE SEQUENCE [LARGE SCALE GENOMIC DNA]</scope>
    <source>
        <strain evidence="1 2">ATCC BAA-1640</strain>
    </source>
</reference>
<comment type="caution">
    <text evidence="1">The sequence shown here is derived from an EMBL/GenBank/DDBJ whole genome shotgun (WGS) entry which is preliminary data.</text>
</comment>
<dbReference type="EMBL" id="AEEH01000048">
    <property type="protein sequence ID" value="EFM24802.1"/>
    <property type="molecule type" value="Genomic_DNA"/>
</dbReference>